<dbReference type="SUPFAM" id="SSF46955">
    <property type="entry name" value="Putative DNA-binding domain"/>
    <property type="match status" value="1"/>
</dbReference>
<sequence>MTIGEFSELTGISCSALRYYEDKGLINVERDAGNRRIYCDKDVEWVKFLQRLKDTGMPLKEMKHYSDLRYQGDSTISERLEILEKHEIYVEKQRRLWEEYSENLKSKILWYKKQL</sequence>
<dbReference type="PRINTS" id="PR00040">
    <property type="entry name" value="HTHMERR"/>
</dbReference>
<comment type="caution">
    <text evidence="6">The sequence shown here is derived from an EMBL/GenBank/DDBJ whole genome shotgun (WGS) entry which is preliminary data.</text>
</comment>
<dbReference type="GO" id="GO:0003677">
    <property type="term" value="F:DNA binding"/>
    <property type="evidence" value="ECO:0007669"/>
    <property type="project" value="UniProtKB-KW"/>
</dbReference>
<dbReference type="PANTHER" id="PTHR30204:SF69">
    <property type="entry name" value="MERR-FAMILY TRANSCRIPTIONAL REGULATOR"/>
    <property type="match status" value="1"/>
</dbReference>
<dbReference type="GO" id="GO:0003700">
    <property type="term" value="F:DNA-binding transcription factor activity"/>
    <property type="evidence" value="ECO:0007669"/>
    <property type="project" value="InterPro"/>
</dbReference>
<feature type="domain" description="HTH merR-type" evidence="5">
    <location>
        <begin position="1"/>
        <end position="68"/>
    </location>
</feature>
<dbReference type="Gene3D" id="1.10.1660.10">
    <property type="match status" value="1"/>
</dbReference>
<keyword evidence="3" id="KW-0238">DNA-binding</keyword>
<dbReference type="Pfam" id="PF13411">
    <property type="entry name" value="MerR_1"/>
    <property type="match status" value="1"/>
</dbReference>
<organism evidence="6 7">
    <name type="scientific">Clostridium fungisolvens</name>
    <dbReference type="NCBI Taxonomy" id="1604897"/>
    <lineage>
        <taxon>Bacteria</taxon>
        <taxon>Bacillati</taxon>
        <taxon>Bacillota</taxon>
        <taxon>Clostridia</taxon>
        <taxon>Eubacteriales</taxon>
        <taxon>Clostridiaceae</taxon>
        <taxon>Clostridium</taxon>
    </lineage>
</organism>
<evidence type="ECO:0000313" key="7">
    <source>
        <dbReference type="Proteomes" id="UP000580568"/>
    </source>
</evidence>
<name>A0A6V8SF55_9CLOT</name>
<dbReference type="SMART" id="SM00422">
    <property type="entry name" value="HTH_MERR"/>
    <property type="match status" value="1"/>
</dbReference>
<dbReference type="InterPro" id="IPR000551">
    <property type="entry name" value="MerR-type_HTH_dom"/>
</dbReference>
<evidence type="ECO:0000256" key="1">
    <source>
        <dbReference type="ARBA" id="ARBA00022491"/>
    </source>
</evidence>
<keyword evidence="7" id="KW-1185">Reference proteome</keyword>
<dbReference type="EMBL" id="BLZR01000001">
    <property type="protein sequence ID" value="GFP75431.1"/>
    <property type="molecule type" value="Genomic_DNA"/>
</dbReference>
<gene>
    <name evidence="6" type="ORF">bsdtw1_01511</name>
</gene>
<accession>A0A6V8SF55</accession>
<keyword evidence="4" id="KW-0804">Transcription</keyword>
<dbReference type="CDD" id="cd01109">
    <property type="entry name" value="HTH_YyaN"/>
    <property type="match status" value="1"/>
</dbReference>
<proteinExistence type="predicted"/>
<evidence type="ECO:0000259" key="5">
    <source>
        <dbReference type="PROSITE" id="PS50937"/>
    </source>
</evidence>
<dbReference type="InterPro" id="IPR047057">
    <property type="entry name" value="MerR_fam"/>
</dbReference>
<evidence type="ECO:0000313" key="6">
    <source>
        <dbReference type="EMBL" id="GFP75431.1"/>
    </source>
</evidence>
<protein>
    <submittedName>
        <fullName evidence="6">Putative HTH-type transcriptional regulator</fullName>
    </submittedName>
</protein>
<dbReference type="RefSeq" id="WP_183276934.1">
    <property type="nucleotide sequence ID" value="NZ_BLZR01000001.1"/>
</dbReference>
<evidence type="ECO:0000256" key="2">
    <source>
        <dbReference type="ARBA" id="ARBA00023015"/>
    </source>
</evidence>
<reference evidence="6 7" key="1">
    <citation type="submission" date="2020-07" db="EMBL/GenBank/DDBJ databases">
        <title>A new beta-1,3-glucan-decomposing anaerobic bacterium isolated from anoxic soil subjected to biological soil disinfestation.</title>
        <authorList>
            <person name="Ueki A."/>
            <person name="Tonouchi A."/>
        </authorList>
    </citation>
    <scope>NUCLEOTIDE SEQUENCE [LARGE SCALE GENOMIC DNA]</scope>
    <source>
        <strain evidence="6 7">TW1</strain>
    </source>
</reference>
<evidence type="ECO:0000256" key="4">
    <source>
        <dbReference type="ARBA" id="ARBA00023163"/>
    </source>
</evidence>
<dbReference type="Proteomes" id="UP000580568">
    <property type="component" value="Unassembled WGS sequence"/>
</dbReference>
<keyword evidence="2" id="KW-0805">Transcription regulation</keyword>
<dbReference type="PANTHER" id="PTHR30204">
    <property type="entry name" value="REDOX-CYCLING DRUG-SENSING TRANSCRIPTIONAL ACTIVATOR SOXR"/>
    <property type="match status" value="1"/>
</dbReference>
<keyword evidence="1" id="KW-0678">Repressor</keyword>
<dbReference type="PROSITE" id="PS00552">
    <property type="entry name" value="HTH_MERR_1"/>
    <property type="match status" value="1"/>
</dbReference>
<dbReference type="AlphaFoldDB" id="A0A6V8SF55"/>
<dbReference type="InterPro" id="IPR009061">
    <property type="entry name" value="DNA-bd_dom_put_sf"/>
</dbReference>
<evidence type="ECO:0000256" key="3">
    <source>
        <dbReference type="ARBA" id="ARBA00023125"/>
    </source>
</evidence>
<dbReference type="PROSITE" id="PS50937">
    <property type="entry name" value="HTH_MERR_2"/>
    <property type="match status" value="1"/>
</dbReference>